<evidence type="ECO:0000313" key="3">
    <source>
        <dbReference type="EMBL" id="GFH45647.1"/>
    </source>
</evidence>
<keyword evidence="4" id="KW-1185">Reference proteome</keyword>
<accession>A0AAD3H024</accession>
<feature type="region of interest" description="Disordered" evidence="1">
    <location>
        <begin position="1"/>
        <end position="27"/>
    </location>
</feature>
<feature type="region of interest" description="Disordered" evidence="1">
    <location>
        <begin position="476"/>
        <end position="498"/>
    </location>
</feature>
<evidence type="ECO:0000256" key="1">
    <source>
        <dbReference type="SAM" id="MobiDB-lite"/>
    </source>
</evidence>
<gene>
    <name evidence="3" type="ORF">CTEN210_02121</name>
</gene>
<dbReference type="Pfam" id="PF04194">
    <property type="entry name" value="PDCD2_C"/>
    <property type="match status" value="1"/>
</dbReference>
<evidence type="ECO:0000313" key="4">
    <source>
        <dbReference type="Proteomes" id="UP001054902"/>
    </source>
</evidence>
<feature type="region of interest" description="Disordered" evidence="1">
    <location>
        <begin position="128"/>
        <end position="203"/>
    </location>
</feature>
<reference evidence="3 4" key="1">
    <citation type="journal article" date="2021" name="Sci. Rep.">
        <title>The genome of the diatom Chaetoceros tenuissimus carries an ancient integrated fragment of an extant virus.</title>
        <authorList>
            <person name="Hongo Y."/>
            <person name="Kimura K."/>
            <person name="Takaki Y."/>
            <person name="Yoshida Y."/>
            <person name="Baba S."/>
            <person name="Kobayashi G."/>
            <person name="Nagasaki K."/>
            <person name="Hano T."/>
            <person name="Tomaru Y."/>
        </authorList>
    </citation>
    <scope>NUCLEOTIDE SEQUENCE [LARGE SCALE GENOMIC DNA]</scope>
    <source>
        <strain evidence="3 4">NIES-3715</strain>
    </source>
</reference>
<dbReference type="PANTHER" id="PTHR46421">
    <property type="entry name" value="PROGRAMMED CELL DEATH PROTEIN 2-LIKE"/>
    <property type="match status" value="1"/>
</dbReference>
<organism evidence="3 4">
    <name type="scientific">Chaetoceros tenuissimus</name>
    <dbReference type="NCBI Taxonomy" id="426638"/>
    <lineage>
        <taxon>Eukaryota</taxon>
        <taxon>Sar</taxon>
        <taxon>Stramenopiles</taxon>
        <taxon>Ochrophyta</taxon>
        <taxon>Bacillariophyta</taxon>
        <taxon>Coscinodiscophyceae</taxon>
        <taxon>Chaetocerotophycidae</taxon>
        <taxon>Chaetocerotales</taxon>
        <taxon>Chaetocerotaceae</taxon>
        <taxon>Chaetoceros</taxon>
    </lineage>
</organism>
<dbReference type="AlphaFoldDB" id="A0AAD3H024"/>
<feature type="domain" description="Programmed cell death protein 2 C-terminal" evidence="2">
    <location>
        <begin position="341"/>
        <end position="472"/>
    </location>
</feature>
<feature type="compositionally biased region" description="Acidic residues" evidence="1">
    <location>
        <begin position="165"/>
        <end position="181"/>
    </location>
</feature>
<dbReference type="PANTHER" id="PTHR46421:SF1">
    <property type="entry name" value="PROGRAMMED CELL DEATH PROTEIN 2-LIKE"/>
    <property type="match status" value="1"/>
</dbReference>
<dbReference type="InterPro" id="IPR052815">
    <property type="entry name" value="PDCD2-like_regulator"/>
</dbReference>
<dbReference type="EMBL" id="BLLK01000022">
    <property type="protein sequence ID" value="GFH45647.1"/>
    <property type="molecule type" value="Genomic_DNA"/>
</dbReference>
<protein>
    <recommendedName>
        <fullName evidence="2">Programmed cell death protein 2 C-terminal domain-containing protein</fullName>
    </recommendedName>
</protein>
<evidence type="ECO:0000259" key="2">
    <source>
        <dbReference type="Pfam" id="PF04194"/>
    </source>
</evidence>
<feature type="compositionally biased region" description="Basic and acidic residues" evidence="1">
    <location>
        <begin position="478"/>
        <end position="498"/>
    </location>
</feature>
<comment type="caution">
    <text evidence="3">The sequence shown here is derived from an EMBL/GenBank/DDBJ whole genome shotgun (WGS) entry which is preliminary data.</text>
</comment>
<name>A0AAD3H024_9STRA</name>
<feature type="compositionally biased region" description="Basic and acidic residues" evidence="1">
    <location>
        <begin position="134"/>
        <end position="147"/>
    </location>
</feature>
<dbReference type="InterPro" id="IPR007320">
    <property type="entry name" value="PDCD2_C"/>
</dbReference>
<dbReference type="Proteomes" id="UP001054902">
    <property type="component" value="Unassembled WGS sequence"/>
</dbReference>
<dbReference type="GO" id="GO:0005737">
    <property type="term" value="C:cytoplasm"/>
    <property type="evidence" value="ECO:0007669"/>
    <property type="project" value="InterPro"/>
</dbReference>
<sequence>MDESNEVLLLEPISSKPNTKEKVDPKASYLGGSPSFYPDDTKISSTIPQCSKCNQVMNQIMQIYAPLEGLERTLYIFGCNTAACLSDTLEVEGIDCSGATGNDAENYRFHLGGAGVFKCLRSQTIKAEGDTDASDVHEATDSIDKNKNLSAEEENGRGGGGWGAADDEDGGWGAANDEDGGWGDMTDNDWGNSCSVDEDESANDKDMNELEAMLSAIEAGNDKKVSLSGKTRRKKQTDDKQNEHIGTIAKNIGNFFPRYDLDVYEEPECHDDDDSDEEDIVVTSKESDVQKLLAKYLKEEEDSEIVSAINNPCGNNKGGNGVTNGNDNAGEKYERLPPLEKAFMTFTSRVRRAPKQCARYAYAQHPIWSIPLPLTQKGKRGGQRRDLSFPNVPNCKCGARREFECQLMPSILHTVNVDKYARNILKDARSKNDNELDMILSKNAGGMNWGTIAVYSCSDSCDYEREEFIVVQESADGNPKRREMKIAKDSSIESKDDF</sequence>
<proteinExistence type="predicted"/>